<dbReference type="GO" id="GO:0007166">
    <property type="term" value="P:cell surface receptor signaling pathway"/>
    <property type="evidence" value="ECO:0007669"/>
    <property type="project" value="TreeGrafter"/>
</dbReference>
<dbReference type="InterPro" id="IPR003599">
    <property type="entry name" value="Ig_sub"/>
</dbReference>
<dbReference type="InterPro" id="IPR013106">
    <property type="entry name" value="Ig_V-set"/>
</dbReference>
<dbReference type="SMART" id="SM00409">
    <property type="entry name" value="IG"/>
    <property type="match status" value="1"/>
</dbReference>
<accession>A0A8D2D034</accession>
<dbReference type="InterPro" id="IPR050413">
    <property type="entry name" value="TCR_beta_variable"/>
</dbReference>
<evidence type="ECO:0000256" key="7">
    <source>
        <dbReference type="ARBA" id="ARBA00038651"/>
    </source>
</evidence>
<evidence type="ECO:0000256" key="3">
    <source>
        <dbReference type="ARBA" id="ARBA00023130"/>
    </source>
</evidence>
<keyword evidence="2" id="KW-0391">Immunity</keyword>
<keyword evidence="11" id="KW-1185">Reference proteome</keyword>
<evidence type="ECO:0000256" key="8">
    <source>
        <dbReference type="ARBA" id="ARBA00043266"/>
    </source>
</evidence>
<dbReference type="Ensembl" id="ENSSVLT00005019184.1">
    <property type="protein sequence ID" value="ENSSVLP00005017247.1"/>
    <property type="gene ID" value="ENSSVLG00005013755.1"/>
</dbReference>
<evidence type="ECO:0000256" key="6">
    <source>
        <dbReference type="ARBA" id="ARBA00023319"/>
    </source>
</evidence>
<evidence type="ECO:0000256" key="5">
    <source>
        <dbReference type="ARBA" id="ARBA00023170"/>
    </source>
</evidence>
<evidence type="ECO:0000256" key="4">
    <source>
        <dbReference type="ARBA" id="ARBA00023157"/>
    </source>
</evidence>
<dbReference type="AlphaFoldDB" id="A0A8D2D034"/>
<keyword evidence="5" id="KW-0675">Receptor</keyword>
<dbReference type="OrthoDB" id="9049585at2759"/>
<dbReference type="InterPro" id="IPR036179">
    <property type="entry name" value="Ig-like_dom_sf"/>
</dbReference>
<protein>
    <recommendedName>
        <fullName evidence="9">Ig-like domain-containing protein</fullName>
    </recommendedName>
</protein>
<dbReference type="Proteomes" id="UP000694564">
    <property type="component" value="Chromosome 8"/>
</dbReference>
<dbReference type="GO" id="GO:0002250">
    <property type="term" value="P:adaptive immune response"/>
    <property type="evidence" value="ECO:0007669"/>
    <property type="project" value="UniProtKB-KW"/>
</dbReference>
<dbReference type="SUPFAM" id="SSF48726">
    <property type="entry name" value="Immunoglobulin"/>
    <property type="match status" value="1"/>
</dbReference>
<dbReference type="Pfam" id="PF07686">
    <property type="entry name" value="V-set"/>
    <property type="match status" value="1"/>
</dbReference>
<evidence type="ECO:0000313" key="10">
    <source>
        <dbReference type="Ensembl" id="ENSSVLP00005017247.1"/>
    </source>
</evidence>
<organism evidence="10 11">
    <name type="scientific">Sciurus vulgaris</name>
    <name type="common">Eurasian red squirrel</name>
    <dbReference type="NCBI Taxonomy" id="55149"/>
    <lineage>
        <taxon>Eukaryota</taxon>
        <taxon>Metazoa</taxon>
        <taxon>Chordata</taxon>
        <taxon>Craniata</taxon>
        <taxon>Vertebrata</taxon>
        <taxon>Euteleostomi</taxon>
        <taxon>Mammalia</taxon>
        <taxon>Eutheria</taxon>
        <taxon>Euarchontoglires</taxon>
        <taxon>Glires</taxon>
        <taxon>Rodentia</taxon>
        <taxon>Sciuromorpha</taxon>
        <taxon>Sciuridae</taxon>
        <taxon>Sciurinae</taxon>
        <taxon>Sciurini</taxon>
        <taxon>Sciurus</taxon>
    </lineage>
</organism>
<keyword evidence="4" id="KW-1015">Disulfide bond</keyword>
<dbReference type="PANTHER" id="PTHR23268:SF19">
    <property type="entry name" value="T CELL RECEPTOR BETA VARIABLE 6-2-RELATED"/>
    <property type="match status" value="1"/>
</dbReference>
<evidence type="ECO:0000256" key="1">
    <source>
        <dbReference type="ARBA" id="ARBA00022729"/>
    </source>
</evidence>
<keyword evidence="6" id="KW-0393">Immunoglobulin domain</keyword>
<dbReference type="GeneTree" id="ENSGT00940000154542"/>
<evidence type="ECO:0000259" key="9">
    <source>
        <dbReference type="PROSITE" id="PS50835"/>
    </source>
</evidence>
<feature type="domain" description="Ig-like" evidence="9">
    <location>
        <begin position="14"/>
        <end position="135"/>
    </location>
</feature>
<dbReference type="GO" id="GO:0042101">
    <property type="term" value="C:T cell receptor complex"/>
    <property type="evidence" value="ECO:0007669"/>
    <property type="project" value="UniProtKB-KW"/>
</dbReference>
<reference evidence="10" key="2">
    <citation type="submission" date="2025-09" db="UniProtKB">
        <authorList>
            <consortium name="Ensembl"/>
        </authorList>
    </citation>
    <scope>IDENTIFICATION</scope>
</reference>
<dbReference type="InterPro" id="IPR013783">
    <property type="entry name" value="Ig-like_fold"/>
</dbReference>
<reference evidence="10" key="1">
    <citation type="submission" date="2025-08" db="UniProtKB">
        <authorList>
            <consortium name="Ensembl"/>
        </authorList>
    </citation>
    <scope>IDENTIFICATION</scope>
</reference>
<dbReference type="InterPro" id="IPR007110">
    <property type="entry name" value="Ig-like_dom"/>
</dbReference>
<dbReference type="Gene3D" id="2.60.40.10">
    <property type="entry name" value="Immunoglobulins"/>
    <property type="match status" value="1"/>
</dbReference>
<sequence length="140" mass="15411">ERHHADLCSALSSPTRAGIAQTPKSQILKTGQRITLRCAQDMKHDSMYWYRQDPGLGLRLIHYSHNVGNSEKGEVPDGSGVSRPSKENFFLTLESPTRSQTSLYLCASSYYTVLQGHLLSAHKSRGGPVPQGSVTLGTWI</sequence>
<evidence type="ECO:0000313" key="11">
    <source>
        <dbReference type="Proteomes" id="UP000694564"/>
    </source>
</evidence>
<keyword evidence="3" id="KW-1064">Adaptive immunity</keyword>
<keyword evidence="8" id="KW-1279">T cell receptor</keyword>
<evidence type="ECO:0000256" key="2">
    <source>
        <dbReference type="ARBA" id="ARBA00022859"/>
    </source>
</evidence>
<comment type="subunit">
    <text evidence="7">Alpha-beta TR is a heterodimer composed of an alpha and beta chain; disulfide-linked. The alpha-beta TR is associated with the transmembrane signaling CD3 coreceptor proteins to form the TR-CD3 (TcR or TCR). The assembly of alpha-beta TR heterodimers with CD3 occurs in the endoplasmic reticulum where a single alpha-beta TR heterodimer associates with one CD3D-CD3E heterodimer, one CD3G-CD3E heterodimer and one CD247 homodimer forming a stable octameric structure. CD3D-CD3E and CD3G-CD3E heterodimers preferentially associate with TR alpha and TR beta chains, respectively. The association of the CD247 homodimer is the last step of TcR assembly in the endoplasmic reticulum and is required for transport to the cell surface.</text>
</comment>
<name>A0A8D2D034_SCIVU</name>
<proteinExistence type="predicted"/>
<dbReference type="PROSITE" id="PS50835">
    <property type="entry name" value="IG_LIKE"/>
    <property type="match status" value="1"/>
</dbReference>
<keyword evidence="1" id="KW-0732">Signal</keyword>
<dbReference type="PANTHER" id="PTHR23268">
    <property type="entry name" value="T-CELL RECEPTOR BETA CHAIN"/>
    <property type="match status" value="1"/>
</dbReference>